<evidence type="ECO:0000313" key="2">
    <source>
        <dbReference type="Proteomes" id="UP000807469"/>
    </source>
</evidence>
<proteinExistence type="predicted"/>
<keyword evidence="2" id="KW-1185">Reference proteome</keyword>
<dbReference type="SUPFAM" id="SSF63829">
    <property type="entry name" value="Calcium-dependent phosphotriesterase"/>
    <property type="match status" value="1"/>
</dbReference>
<reference evidence="1" key="1">
    <citation type="submission" date="2020-11" db="EMBL/GenBank/DDBJ databases">
        <authorList>
            <consortium name="DOE Joint Genome Institute"/>
            <person name="Ahrendt S."/>
            <person name="Riley R."/>
            <person name="Andreopoulos W."/>
            <person name="Labutti K."/>
            <person name="Pangilinan J."/>
            <person name="Ruiz-Duenas F.J."/>
            <person name="Barrasa J.M."/>
            <person name="Sanchez-Garcia M."/>
            <person name="Camarero S."/>
            <person name="Miyauchi S."/>
            <person name="Serrano A."/>
            <person name="Linde D."/>
            <person name="Babiker R."/>
            <person name="Drula E."/>
            <person name="Ayuso-Fernandez I."/>
            <person name="Pacheco R."/>
            <person name="Padilla G."/>
            <person name="Ferreira P."/>
            <person name="Barriuso J."/>
            <person name="Kellner H."/>
            <person name="Castanera R."/>
            <person name="Alfaro M."/>
            <person name="Ramirez L."/>
            <person name="Pisabarro A.G."/>
            <person name="Kuo A."/>
            <person name="Tritt A."/>
            <person name="Lipzen A."/>
            <person name="He G."/>
            <person name="Yan M."/>
            <person name="Ng V."/>
            <person name="Cullen D."/>
            <person name="Martin F."/>
            <person name="Rosso M.-N."/>
            <person name="Henrissat B."/>
            <person name="Hibbett D."/>
            <person name="Martinez A.T."/>
            <person name="Grigoriev I.V."/>
        </authorList>
    </citation>
    <scope>NUCLEOTIDE SEQUENCE</scope>
    <source>
        <strain evidence="1">CIRM-BRFM 674</strain>
    </source>
</reference>
<gene>
    <name evidence="1" type="ORF">BDN70DRAFT_996448</name>
</gene>
<dbReference type="AlphaFoldDB" id="A0A9P5YVL8"/>
<dbReference type="Proteomes" id="UP000807469">
    <property type="component" value="Unassembled WGS sequence"/>
</dbReference>
<accession>A0A9P5YVL8</accession>
<dbReference type="OrthoDB" id="5307922at2759"/>
<evidence type="ECO:0000313" key="1">
    <source>
        <dbReference type="EMBL" id="KAF9475394.1"/>
    </source>
</evidence>
<name>A0A9P5YVL8_9AGAR</name>
<dbReference type="InterPro" id="IPR051288">
    <property type="entry name" value="Serum_paraoxonase/arylesterase"/>
</dbReference>
<dbReference type="Gene3D" id="2.120.10.30">
    <property type="entry name" value="TolB, C-terminal domain"/>
    <property type="match status" value="1"/>
</dbReference>
<sequence>MALLSRSQFTRLILVLGLIWYRSGALFKNCILYKSSFPTGYIANGDYAKDCNTVRDPEHERHESLNSCEDSTFWELRDAEGRVLERPVIVTCDPGRKAWNTVMGPLRNPEPRGGLWLYVHGAPTTTGRRVATKPRVLAPDVAPNKAHRIVLKDYPEGHDFHPLGVEVWPSYAGNSSNLYVINHARKRTTIEQFVLSPERPLEAEYVRTISTPYFVSPNALALTTPDAFYVSNDHLITRRWPIIGYVLPVIESVFALPLGFVSHVTLTPPGSSGSSISKHNFAKLFVPFPNGISLNALGNRLAVSSSSLAQVLIYKRDPATDALPQLINAVQLPFTPDNIHYTESRISPVEEIIVAGHPNFIDLSKVAANKTGAAAASWVVAIVPKKENGKPETAFDLEAPVSANSKLPTDGARWTLQTLFQSSGVESEGGFGASTTGLRDPETGNFFVPGLYAEGGLMVCKPSN</sequence>
<organism evidence="1 2">
    <name type="scientific">Pholiota conissans</name>
    <dbReference type="NCBI Taxonomy" id="109636"/>
    <lineage>
        <taxon>Eukaryota</taxon>
        <taxon>Fungi</taxon>
        <taxon>Dikarya</taxon>
        <taxon>Basidiomycota</taxon>
        <taxon>Agaricomycotina</taxon>
        <taxon>Agaricomycetes</taxon>
        <taxon>Agaricomycetidae</taxon>
        <taxon>Agaricales</taxon>
        <taxon>Agaricineae</taxon>
        <taxon>Strophariaceae</taxon>
        <taxon>Pholiota</taxon>
    </lineage>
</organism>
<dbReference type="PANTHER" id="PTHR11799">
    <property type="entry name" value="PARAOXONASE"/>
    <property type="match status" value="1"/>
</dbReference>
<comment type="caution">
    <text evidence="1">The sequence shown here is derived from an EMBL/GenBank/DDBJ whole genome shotgun (WGS) entry which is preliminary data.</text>
</comment>
<dbReference type="EMBL" id="MU155334">
    <property type="protein sequence ID" value="KAF9475394.1"/>
    <property type="molecule type" value="Genomic_DNA"/>
</dbReference>
<protein>
    <submittedName>
        <fullName evidence="1">Arylesterase</fullName>
    </submittedName>
</protein>
<dbReference type="PANTHER" id="PTHR11799:SF30">
    <property type="entry name" value="SERUM PARAOXONASE_ARYLESTERASE 2"/>
    <property type="match status" value="1"/>
</dbReference>
<dbReference type="InterPro" id="IPR011042">
    <property type="entry name" value="6-blade_b-propeller_TolB-like"/>
</dbReference>